<feature type="compositionally biased region" description="Basic and acidic residues" evidence="1">
    <location>
        <begin position="269"/>
        <end position="286"/>
    </location>
</feature>
<name>A0ABP0DRK3_9PEZI</name>
<dbReference type="EMBL" id="CAWUOM010000059">
    <property type="protein sequence ID" value="CAK7269431.1"/>
    <property type="molecule type" value="Genomic_DNA"/>
</dbReference>
<reference evidence="2 3" key="1">
    <citation type="submission" date="2024-01" db="EMBL/GenBank/DDBJ databases">
        <authorList>
            <person name="Allen C."/>
            <person name="Tagirdzhanova G."/>
        </authorList>
    </citation>
    <scope>NUCLEOTIDE SEQUENCE [LARGE SCALE GENOMIC DNA]</scope>
    <source>
        <strain evidence="2 3">CBS 573.63</strain>
    </source>
</reference>
<protein>
    <submittedName>
        <fullName evidence="2">Uncharacterized protein</fullName>
    </submittedName>
</protein>
<sequence length="412" mass="46402">MLRSIWAGRAPLSSWLSRRPLTAGLSASAASTTSTAPPYVQHVRIKLRRRWRNAAIGASVMYVCWSAYFSRVVVPPLADHIEEDGAPIFVPFPFTFKVVESRPYKGTDPEWQTYIRIAKDRELLLKIRNDLLETVRAAAEANPILTHRCGRQMKVRKHWLDLDFPYRPPPKVTRNGLMLTAEGLEYVEAEVDHVTMMRISRALWPEPVALSASSFVTTLLRQNVHNVARFFGFEPSENDPSAVFRSFAAKHDRTPQDLHALASELKRRLEDADAKDARARPGKKDAGVATDITGPLSPPQSPSSSSSPSPQDKDDPNRILNAKDLIPFESLRASIDDAWLDFKKKLAETWLPLRPQPPSGSVGVSGLVELQSPNSRIMIEVMAFWDPKTRKYDTPTMHMKLRSIRPRAQMPL</sequence>
<evidence type="ECO:0000256" key="1">
    <source>
        <dbReference type="SAM" id="MobiDB-lite"/>
    </source>
</evidence>
<dbReference type="Proteomes" id="UP001642501">
    <property type="component" value="Unassembled WGS sequence"/>
</dbReference>
<keyword evidence="3" id="KW-1185">Reference proteome</keyword>
<comment type="caution">
    <text evidence="2">The sequence shown here is derived from an EMBL/GenBank/DDBJ whole genome shotgun (WGS) entry which is preliminary data.</text>
</comment>
<feature type="region of interest" description="Disordered" evidence="1">
    <location>
        <begin position="269"/>
        <end position="318"/>
    </location>
</feature>
<proteinExistence type="predicted"/>
<gene>
    <name evidence="2" type="ORF">SEPCBS57363_003596</name>
</gene>
<evidence type="ECO:0000313" key="3">
    <source>
        <dbReference type="Proteomes" id="UP001642501"/>
    </source>
</evidence>
<evidence type="ECO:0000313" key="2">
    <source>
        <dbReference type="EMBL" id="CAK7269431.1"/>
    </source>
</evidence>
<organism evidence="2 3">
    <name type="scientific">Sporothrix epigloea</name>
    <dbReference type="NCBI Taxonomy" id="1892477"/>
    <lineage>
        <taxon>Eukaryota</taxon>
        <taxon>Fungi</taxon>
        <taxon>Dikarya</taxon>
        <taxon>Ascomycota</taxon>
        <taxon>Pezizomycotina</taxon>
        <taxon>Sordariomycetes</taxon>
        <taxon>Sordariomycetidae</taxon>
        <taxon>Ophiostomatales</taxon>
        <taxon>Ophiostomataceae</taxon>
        <taxon>Sporothrix</taxon>
    </lineage>
</organism>
<accession>A0ABP0DRK3</accession>